<evidence type="ECO:0000313" key="3">
    <source>
        <dbReference type="Proteomes" id="UP000294558"/>
    </source>
</evidence>
<protein>
    <recommendedName>
        <fullName evidence="4">MaoC dehydratase-like protein</fullName>
    </recommendedName>
</protein>
<reference evidence="2 3" key="1">
    <citation type="submission" date="2019-03" db="EMBL/GenBank/DDBJ databases">
        <title>Sequencing the genomes of 1000 actinobacteria strains.</title>
        <authorList>
            <person name="Klenk H.-P."/>
        </authorList>
    </citation>
    <scope>NUCLEOTIDE SEQUENCE [LARGE SCALE GENOMIC DNA]</scope>
    <source>
        <strain evidence="2 3">DSM 18936</strain>
    </source>
</reference>
<feature type="region of interest" description="Disordered" evidence="1">
    <location>
        <begin position="1"/>
        <end position="23"/>
    </location>
</feature>
<dbReference type="OrthoDB" id="8834965at2"/>
<accession>A0A4R7HU82</accession>
<dbReference type="AlphaFoldDB" id="A0A4R7HU82"/>
<keyword evidence="3" id="KW-1185">Reference proteome</keyword>
<name>A0A4R7HU82_9ACTN</name>
<comment type="caution">
    <text evidence="2">The sequence shown here is derived from an EMBL/GenBank/DDBJ whole genome shotgun (WGS) entry which is preliminary data.</text>
</comment>
<feature type="compositionally biased region" description="Polar residues" evidence="1">
    <location>
        <begin position="1"/>
        <end position="11"/>
    </location>
</feature>
<organism evidence="2 3">
    <name type="scientific">Ilumatobacter fluminis</name>
    <dbReference type="NCBI Taxonomy" id="467091"/>
    <lineage>
        <taxon>Bacteria</taxon>
        <taxon>Bacillati</taxon>
        <taxon>Actinomycetota</taxon>
        <taxon>Acidimicrobiia</taxon>
        <taxon>Acidimicrobiales</taxon>
        <taxon>Ilumatobacteraceae</taxon>
        <taxon>Ilumatobacter</taxon>
    </lineage>
</organism>
<dbReference type="RefSeq" id="WP_133867058.1">
    <property type="nucleotide sequence ID" value="NZ_SOAU01000001.1"/>
</dbReference>
<dbReference type="Proteomes" id="UP000294558">
    <property type="component" value="Unassembled WGS sequence"/>
</dbReference>
<feature type="compositionally biased region" description="Basic and acidic residues" evidence="1">
    <location>
        <begin position="12"/>
        <end position="23"/>
    </location>
</feature>
<dbReference type="EMBL" id="SOAU01000001">
    <property type="protein sequence ID" value="TDT14517.1"/>
    <property type="molecule type" value="Genomic_DNA"/>
</dbReference>
<evidence type="ECO:0000313" key="2">
    <source>
        <dbReference type="EMBL" id="TDT14517.1"/>
    </source>
</evidence>
<sequence>MSSHPFPSTSLEQHDGRVVGPERRPKQMLADQEYDGHTSVHDDATADKLGLTGAPIEGPTHFSQFDPIGFDRWGERWFADGCISAHFQTMVIEGESVIASADIGDGDGDGTVDSVRIDAAKGDGTPVLTGTISVGDATTELAERLAKAQSREPGELFIVDQVTVGALPADDRRVSVDADTANGNLYPFSLAQKLAAITEPSDWYVSGDNPWGRPILPFEMYSVLAHKIGSALPVRGPAVGLFLDLEVRAFGRPLFVGEEYVLERAVVAVGQSRKVESHWVDTTVRHAESGEPAAKVLLHSGVFKASYADYPTDRLT</sequence>
<evidence type="ECO:0000256" key="1">
    <source>
        <dbReference type="SAM" id="MobiDB-lite"/>
    </source>
</evidence>
<proteinExistence type="predicted"/>
<gene>
    <name evidence="2" type="ORF">BDK89_0072</name>
</gene>
<dbReference type="InterPro" id="IPR029069">
    <property type="entry name" value="HotDog_dom_sf"/>
</dbReference>
<dbReference type="SUPFAM" id="SSF54637">
    <property type="entry name" value="Thioesterase/thiol ester dehydrase-isomerase"/>
    <property type="match status" value="1"/>
</dbReference>
<evidence type="ECO:0008006" key="4">
    <source>
        <dbReference type="Google" id="ProtNLM"/>
    </source>
</evidence>